<evidence type="ECO:0000256" key="2">
    <source>
        <dbReference type="SAM" id="SignalP"/>
    </source>
</evidence>
<evidence type="ECO:0000313" key="5">
    <source>
        <dbReference type="Proteomes" id="UP000265325"/>
    </source>
</evidence>
<dbReference type="PANTHER" id="PTHR34700:SF4">
    <property type="entry name" value="PHAGE-LIKE ELEMENT PBSX PROTEIN XKDP"/>
    <property type="match status" value="1"/>
</dbReference>
<keyword evidence="5" id="KW-1185">Reference proteome</keyword>
<accession>A0A2P2GNV4</accession>
<dbReference type="EMBL" id="LAQS01000019">
    <property type="protein sequence ID" value="KKZ73180.1"/>
    <property type="molecule type" value="Genomic_DNA"/>
</dbReference>
<sequence>MRGNGKHRRPGNTPLARGLAVVGITGSAALALPLAGATGAAAEAPQAAPTVRAVQAVQAAPTVRAVQAVQAAHSVAIEKAAASQAVKANGVVRYAVVAGDSLSKIAQKHHVSGGWKKIYRDNRAAVGADPGLIRPGLHLSIDAKGAKGAKAGKAGERPAAVSGSGAGGGSALPAVASRPAAQPAVVQAAAQAPAVSSASSAASAVSYTNDLDGWIRESLAIMARNGIPGTYEGIHRNVMRESSGNPLAVNDWDSNALAGTPSKGLLQVIEPTFQAYHVPGTAFDLFDPVANITAACNYAAARYGSIDNVNGAY</sequence>
<evidence type="ECO:0000313" key="4">
    <source>
        <dbReference type="EMBL" id="KKZ73180.1"/>
    </source>
</evidence>
<dbReference type="Pfam" id="PF01464">
    <property type="entry name" value="SLT"/>
    <property type="match status" value="1"/>
</dbReference>
<feature type="compositionally biased region" description="Low complexity" evidence="1">
    <location>
        <begin position="150"/>
        <end position="163"/>
    </location>
</feature>
<name>A0A2P2GNV4_STREW</name>
<dbReference type="PROSITE" id="PS51782">
    <property type="entry name" value="LYSM"/>
    <property type="match status" value="1"/>
</dbReference>
<evidence type="ECO:0000256" key="1">
    <source>
        <dbReference type="SAM" id="MobiDB-lite"/>
    </source>
</evidence>
<dbReference type="AlphaFoldDB" id="A0A2P2GNV4"/>
<feature type="chain" id="PRO_5038610942" evidence="2">
    <location>
        <begin position="32"/>
        <end position="313"/>
    </location>
</feature>
<feature type="region of interest" description="Disordered" evidence="1">
    <location>
        <begin position="150"/>
        <end position="174"/>
    </location>
</feature>
<protein>
    <submittedName>
        <fullName evidence="4">Peptidoglycan-binding protein</fullName>
    </submittedName>
</protein>
<dbReference type="Gene3D" id="3.10.350.10">
    <property type="entry name" value="LysM domain"/>
    <property type="match status" value="1"/>
</dbReference>
<dbReference type="Pfam" id="PF01476">
    <property type="entry name" value="LysM"/>
    <property type="match status" value="1"/>
</dbReference>
<dbReference type="InterPro" id="IPR023346">
    <property type="entry name" value="Lysozyme-like_dom_sf"/>
</dbReference>
<dbReference type="OrthoDB" id="4629613at2"/>
<dbReference type="Gene3D" id="1.10.530.10">
    <property type="match status" value="1"/>
</dbReference>
<reference evidence="4 5" key="1">
    <citation type="submission" date="2015-05" db="EMBL/GenBank/DDBJ databases">
        <title>Draft Genome assembly of Streptomyces showdoensis.</title>
        <authorList>
            <person name="Thapa K.K."/>
            <person name="Metsa-Ketela M."/>
        </authorList>
    </citation>
    <scope>NUCLEOTIDE SEQUENCE [LARGE SCALE GENOMIC DNA]</scope>
    <source>
        <strain evidence="4 5">ATCC 15227</strain>
    </source>
</reference>
<dbReference type="Proteomes" id="UP000265325">
    <property type="component" value="Unassembled WGS sequence"/>
</dbReference>
<keyword evidence="2" id="KW-0732">Signal</keyword>
<organism evidence="4 5">
    <name type="scientific">Streptomyces showdoensis</name>
    <dbReference type="NCBI Taxonomy" id="68268"/>
    <lineage>
        <taxon>Bacteria</taxon>
        <taxon>Bacillati</taxon>
        <taxon>Actinomycetota</taxon>
        <taxon>Actinomycetes</taxon>
        <taxon>Kitasatosporales</taxon>
        <taxon>Streptomycetaceae</taxon>
        <taxon>Streptomyces</taxon>
    </lineage>
</organism>
<dbReference type="InterPro" id="IPR018392">
    <property type="entry name" value="LysM"/>
</dbReference>
<dbReference type="InterPro" id="IPR008258">
    <property type="entry name" value="Transglycosylase_SLT_dom_1"/>
</dbReference>
<comment type="caution">
    <text evidence="4">The sequence shown here is derived from an EMBL/GenBank/DDBJ whole genome shotgun (WGS) entry which is preliminary data.</text>
</comment>
<dbReference type="SUPFAM" id="SSF53955">
    <property type="entry name" value="Lysozyme-like"/>
    <property type="match status" value="1"/>
</dbReference>
<feature type="signal peptide" evidence="2">
    <location>
        <begin position="1"/>
        <end position="31"/>
    </location>
</feature>
<gene>
    <name evidence="4" type="ORF">VO63_14410</name>
</gene>
<dbReference type="InterPro" id="IPR052196">
    <property type="entry name" value="Bact_Kbp"/>
</dbReference>
<proteinExistence type="predicted"/>
<dbReference type="InterPro" id="IPR036779">
    <property type="entry name" value="LysM_dom_sf"/>
</dbReference>
<feature type="domain" description="LysM" evidence="3">
    <location>
        <begin position="92"/>
        <end position="141"/>
    </location>
</feature>
<evidence type="ECO:0000259" key="3">
    <source>
        <dbReference type="PROSITE" id="PS51782"/>
    </source>
</evidence>
<dbReference type="SMART" id="SM00257">
    <property type="entry name" value="LysM"/>
    <property type="match status" value="1"/>
</dbReference>
<dbReference type="RefSeq" id="WP_046908160.1">
    <property type="nucleotide sequence ID" value="NZ_BAAAXG010000004.1"/>
</dbReference>
<dbReference type="PANTHER" id="PTHR34700">
    <property type="entry name" value="POTASSIUM BINDING PROTEIN KBP"/>
    <property type="match status" value="1"/>
</dbReference>
<dbReference type="CDD" id="cd00118">
    <property type="entry name" value="LysM"/>
    <property type="match status" value="1"/>
</dbReference>